<dbReference type="Proteomes" id="UP000429523">
    <property type="component" value="Unassembled WGS sequence"/>
</dbReference>
<dbReference type="AlphaFoldDB" id="A0A6A3E026"/>
<reference evidence="9 10" key="1">
    <citation type="submission" date="2018-08" db="EMBL/GenBank/DDBJ databases">
        <title>Genomic investigation of the strawberry pathogen Phytophthora fragariae indicates pathogenicity is determined by transcriptional variation in three key races.</title>
        <authorList>
            <person name="Adams T.M."/>
            <person name="Armitage A.D."/>
            <person name="Sobczyk M.K."/>
            <person name="Bates H.J."/>
            <person name="Dunwell J.M."/>
            <person name="Nellist C.F."/>
            <person name="Harrison R.J."/>
        </authorList>
    </citation>
    <scope>NUCLEOTIDE SEQUENCE [LARGE SCALE GENOMIC DNA]</scope>
    <source>
        <strain evidence="8 12">BC-23</strain>
        <strain evidence="7 10">NOV-27</strain>
        <strain evidence="6 11">NOV-71</strain>
        <strain evidence="4 9">NOV-9</strain>
        <strain evidence="5 13">ONT-3</strain>
    </source>
</reference>
<name>A0A6A3E026_9STRA</name>
<dbReference type="Proteomes" id="UP000433483">
    <property type="component" value="Unassembled WGS sequence"/>
</dbReference>
<evidence type="ECO:0000256" key="1">
    <source>
        <dbReference type="ARBA" id="ARBA00022801"/>
    </source>
</evidence>
<dbReference type="PANTHER" id="PTHR48081:SF8">
    <property type="entry name" value="ALPHA_BETA HYDROLASE FOLD-3 DOMAIN-CONTAINING PROTEIN-RELATED"/>
    <property type="match status" value="1"/>
</dbReference>
<dbReference type="InterPro" id="IPR050300">
    <property type="entry name" value="GDXG_lipolytic_enzyme"/>
</dbReference>
<evidence type="ECO:0000313" key="7">
    <source>
        <dbReference type="EMBL" id="KAE9184665.1"/>
    </source>
</evidence>
<evidence type="ECO:0000313" key="9">
    <source>
        <dbReference type="Proteomes" id="UP000429523"/>
    </source>
</evidence>
<feature type="domain" description="Alpha/beta hydrolase fold-3" evidence="3">
    <location>
        <begin position="177"/>
        <end position="400"/>
    </location>
</feature>
<keyword evidence="2" id="KW-0472">Membrane</keyword>
<evidence type="ECO:0000256" key="2">
    <source>
        <dbReference type="SAM" id="Phobius"/>
    </source>
</evidence>
<proteinExistence type="predicted"/>
<evidence type="ECO:0000313" key="4">
    <source>
        <dbReference type="EMBL" id="KAE8927284.1"/>
    </source>
</evidence>
<dbReference type="EMBL" id="QXGC01001823">
    <property type="protein sequence ID" value="KAE9195419.1"/>
    <property type="molecule type" value="Genomic_DNA"/>
</dbReference>
<dbReference type="EMBL" id="QXGF01001876">
    <property type="protein sequence ID" value="KAE8927284.1"/>
    <property type="molecule type" value="Genomic_DNA"/>
</dbReference>
<gene>
    <name evidence="8" type="ORF">PF004_g20434</name>
    <name evidence="7" type="ORF">PF005_g21584</name>
    <name evidence="6" type="ORF">PF007_g21671</name>
    <name evidence="4" type="ORF">PF009_g22547</name>
    <name evidence="5" type="ORF">PF010_g26075</name>
</gene>
<evidence type="ECO:0000313" key="12">
    <source>
        <dbReference type="Proteomes" id="UP000476176"/>
    </source>
</evidence>
<dbReference type="EMBL" id="QXFZ01001853">
    <property type="protein sequence ID" value="KAE9084022.1"/>
    <property type="molecule type" value="Genomic_DNA"/>
</dbReference>
<dbReference type="Gene3D" id="3.40.50.1820">
    <property type="entry name" value="alpha/beta hydrolase"/>
    <property type="match status" value="1"/>
</dbReference>
<evidence type="ECO:0000313" key="6">
    <source>
        <dbReference type="EMBL" id="KAE9084022.1"/>
    </source>
</evidence>
<organism evidence="4 9">
    <name type="scientific">Phytophthora fragariae</name>
    <dbReference type="NCBI Taxonomy" id="53985"/>
    <lineage>
        <taxon>Eukaryota</taxon>
        <taxon>Sar</taxon>
        <taxon>Stramenopiles</taxon>
        <taxon>Oomycota</taxon>
        <taxon>Peronosporomycetes</taxon>
        <taxon>Peronosporales</taxon>
        <taxon>Peronosporaceae</taxon>
        <taxon>Phytophthora</taxon>
    </lineage>
</organism>
<dbReference type="Proteomes" id="UP000441208">
    <property type="component" value="Unassembled WGS sequence"/>
</dbReference>
<evidence type="ECO:0000313" key="8">
    <source>
        <dbReference type="EMBL" id="KAE9195419.1"/>
    </source>
</evidence>
<dbReference type="EMBL" id="QXGB01001853">
    <property type="protein sequence ID" value="KAE9184665.1"/>
    <property type="molecule type" value="Genomic_DNA"/>
</dbReference>
<feature type="transmembrane region" description="Helical" evidence="2">
    <location>
        <begin position="12"/>
        <end position="30"/>
    </location>
</feature>
<keyword evidence="1" id="KW-0378">Hydrolase</keyword>
<dbReference type="Pfam" id="PF07859">
    <property type="entry name" value="Abhydrolase_3"/>
    <property type="match status" value="1"/>
</dbReference>
<comment type="caution">
    <text evidence="4">The sequence shown here is derived from an EMBL/GenBank/DDBJ whole genome shotgun (WGS) entry which is preliminary data.</text>
</comment>
<protein>
    <recommendedName>
        <fullName evidence="3">Alpha/beta hydrolase fold-3 domain-containing protein</fullName>
    </recommendedName>
</protein>
<keyword evidence="2" id="KW-1133">Transmembrane helix</keyword>
<accession>A0A6A3E026</accession>
<evidence type="ECO:0000259" key="3">
    <source>
        <dbReference type="Pfam" id="PF07859"/>
    </source>
</evidence>
<evidence type="ECO:0000313" key="5">
    <source>
        <dbReference type="EMBL" id="KAE9070946.1"/>
    </source>
</evidence>
<sequence>MTLPASVTPRDRPGRAVMLLAILLVSLTIVQPQLGVWTVIIVALLSVVWMLLFAGFCATPWEAWKLTVNALLAVTRASIDYKSRGGQPLHPSWTLQFELLTAAMRVCTRTFGYRIVRGRHARYIRWQSEVLGTLRGWVACWRHGFTMEGVTVNELEHLWLRATRGPDRRTAENRFVIVYVHGGGYAALSPRFHIDFCVSLADKSMELVNEGLGADMAVCVDAFLVNYRKAPEHRYPAAEEDVLAMYDYLLKHEKLRPEQIILSGDCTGAELVLATMLHLRRHREPSCMPLAAILACPAVDIAALCDEEDVGAEYCILSKPMMQAIGQSYLPTPEARKSWRDWSALNHDHDLSQLPPVFVQAGQLDYLLSQAQHLVKKARKVDRASNWELDVHEDMPHAFTSFPDIILPAAKVGIRRMAKLAADRMYDHAVQSCKTVENTMNFTSRKQQKKSTGA</sequence>
<dbReference type="EMBL" id="QXFX01003139">
    <property type="protein sequence ID" value="KAE9070946.1"/>
    <property type="molecule type" value="Genomic_DNA"/>
</dbReference>
<keyword evidence="10" id="KW-1185">Reference proteome</keyword>
<dbReference type="GO" id="GO:0016787">
    <property type="term" value="F:hydrolase activity"/>
    <property type="evidence" value="ECO:0007669"/>
    <property type="project" value="UniProtKB-KW"/>
</dbReference>
<dbReference type="Proteomes" id="UP000488956">
    <property type="component" value="Unassembled WGS sequence"/>
</dbReference>
<dbReference type="OrthoDB" id="408631at2759"/>
<evidence type="ECO:0000313" key="11">
    <source>
        <dbReference type="Proteomes" id="UP000441208"/>
    </source>
</evidence>
<evidence type="ECO:0000313" key="13">
    <source>
        <dbReference type="Proteomes" id="UP000488956"/>
    </source>
</evidence>
<keyword evidence="2" id="KW-0812">Transmembrane</keyword>
<evidence type="ECO:0000313" key="10">
    <source>
        <dbReference type="Proteomes" id="UP000433483"/>
    </source>
</evidence>
<dbReference type="InterPro" id="IPR013094">
    <property type="entry name" value="AB_hydrolase_3"/>
</dbReference>
<dbReference type="Proteomes" id="UP000476176">
    <property type="component" value="Unassembled WGS sequence"/>
</dbReference>
<dbReference type="PANTHER" id="PTHR48081">
    <property type="entry name" value="AB HYDROLASE SUPERFAMILY PROTEIN C4A8.06C"/>
    <property type="match status" value="1"/>
</dbReference>
<dbReference type="InterPro" id="IPR029058">
    <property type="entry name" value="AB_hydrolase_fold"/>
</dbReference>
<dbReference type="SUPFAM" id="SSF53474">
    <property type="entry name" value="alpha/beta-Hydrolases"/>
    <property type="match status" value="1"/>
</dbReference>
<feature type="transmembrane region" description="Helical" evidence="2">
    <location>
        <begin position="36"/>
        <end position="58"/>
    </location>
</feature>